<dbReference type="EC" id="2.4.-.-" evidence="2"/>
<proteinExistence type="predicted"/>
<gene>
    <name evidence="2" type="ORF">L9S41_09040</name>
</gene>
<dbReference type="Gene3D" id="3.90.550.10">
    <property type="entry name" value="Spore Coat Polysaccharide Biosynthesis Protein SpsA, Chain A"/>
    <property type="match status" value="1"/>
</dbReference>
<reference evidence="2" key="1">
    <citation type="journal article" date="2022" name="Environ. Microbiol.">
        <title>Geoalkalibacter halelectricus SAP #1 sp. nov. possessing extracellular electron transfer and mineral#reducing capabilities from a haloalkaline environment.</title>
        <authorList>
            <person name="Yadav S."/>
            <person name="Singh R."/>
            <person name="Sundharam S.S."/>
            <person name="Chaudhary S."/>
            <person name="Krishnamurthi S."/>
            <person name="Patil S.A."/>
        </authorList>
    </citation>
    <scope>NUCLEOTIDE SEQUENCE</scope>
    <source>
        <strain evidence="2">SAP-1</strain>
    </source>
</reference>
<keyword evidence="3" id="KW-1185">Reference proteome</keyword>
<evidence type="ECO:0000313" key="2">
    <source>
        <dbReference type="EMBL" id="UWZ81526.1"/>
    </source>
</evidence>
<organism evidence="2 3">
    <name type="scientific">Geoalkalibacter halelectricus</name>
    <dbReference type="NCBI Taxonomy" id="2847045"/>
    <lineage>
        <taxon>Bacteria</taxon>
        <taxon>Pseudomonadati</taxon>
        <taxon>Thermodesulfobacteriota</taxon>
        <taxon>Desulfuromonadia</taxon>
        <taxon>Desulfuromonadales</taxon>
        <taxon>Geoalkalibacteraceae</taxon>
        <taxon>Geoalkalibacter</taxon>
    </lineage>
</organism>
<dbReference type="GO" id="GO:0016757">
    <property type="term" value="F:glycosyltransferase activity"/>
    <property type="evidence" value="ECO:0007669"/>
    <property type="project" value="UniProtKB-KW"/>
</dbReference>
<dbReference type="RefSeq" id="WP_260749902.1">
    <property type="nucleotide sequence ID" value="NZ_CP092109.1"/>
</dbReference>
<dbReference type="InterPro" id="IPR001173">
    <property type="entry name" value="Glyco_trans_2-like"/>
</dbReference>
<sequence length="316" mass="35860">MKLSVIVPAYRLAPYIHECLLSLLAQRTDFPFEVLVCNDASPDDTLAALQPLAEAFSNLRVLNNPENLGLIGTMGRLLAECRGQYIAYIDGDDLALPGKLQKQVDYLDGHPECGLVYHESQVFDSATGAILKHFSREYYNAAYIPQRANITHLIRYGVFLQAGSIMFRRHDRLQQSLQHGCRIICDYPWHIANAHYTGGTIDRLDEVLGRYRIHSSSFGAQTGRSLERRVTVTRELEQACRHAEALGIDAPIVAQGISHHRFSAALYFLRAGADELFIQMIEEAQCDGWYFDDRHRFAFEKRRFPEEVRAMLGWAA</sequence>
<evidence type="ECO:0000259" key="1">
    <source>
        <dbReference type="Pfam" id="PF00535"/>
    </source>
</evidence>
<dbReference type="Pfam" id="PF00535">
    <property type="entry name" value="Glycos_transf_2"/>
    <property type="match status" value="1"/>
</dbReference>
<dbReference type="InterPro" id="IPR029044">
    <property type="entry name" value="Nucleotide-diphossugar_trans"/>
</dbReference>
<name>A0ABY5ZR18_9BACT</name>
<feature type="domain" description="Glycosyltransferase 2-like" evidence="1">
    <location>
        <begin position="4"/>
        <end position="135"/>
    </location>
</feature>
<keyword evidence="2" id="KW-0328">Glycosyltransferase</keyword>
<dbReference type="EMBL" id="CP092109">
    <property type="protein sequence ID" value="UWZ81526.1"/>
    <property type="molecule type" value="Genomic_DNA"/>
</dbReference>
<dbReference type="Proteomes" id="UP001060414">
    <property type="component" value="Chromosome"/>
</dbReference>
<keyword evidence="2" id="KW-0808">Transferase</keyword>
<dbReference type="PANTHER" id="PTHR22916:SF3">
    <property type="entry name" value="UDP-GLCNAC:BETAGAL BETA-1,3-N-ACETYLGLUCOSAMINYLTRANSFERASE-LIKE PROTEIN 1"/>
    <property type="match status" value="1"/>
</dbReference>
<accession>A0ABY5ZR18</accession>
<evidence type="ECO:0000313" key="3">
    <source>
        <dbReference type="Proteomes" id="UP001060414"/>
    </source>
</evidence>
<dbReference type="PANTHER" id="PTHR22916">
    <property type="entry name" value="GLYCOSYLTRANSFERASE"/>
    <property type="match status" value="1"/>
</dbReference>
<dbReference type="SUPFAM" id="SSF53448">
    <property type="entry name" value="Nucleotide-diphospho-sugar transferases"/>
    <property type="match status" value="1"/>
</dbReference>
<protein>
    <submittedName>
        <fullName evidence="2">Glycosyltransferase</fullName>
        <ecNumber evidence="2">2.4.-.-</ecNumber>
    </submittedName>
</protein>